<reference evidence="1" key="1">
    <citation type="submission" date="2020-05" db="EMBL/GenBank/DDBJ databases">
        <title>Large-scale comparative analyses of tick genomes elucidate their genetic diversity and vector capacities.</title>
        <authorList>
            <person name="Jia N."/>
            <person name="Wang J."/>
            <person name="Shi W."/>
            <person name="Du L."/>
            <person name="Sun Y."/>
            <person name="Zhan W."/>
            <person name="Jiang J."/>
            <person name="Wang Q."/>
            <person name="Zhang B."/>
            <person name="Ji P."/>
            <person name="Sakyi L.B."/>
            <person name="Cui X."/>
            <person name="Yuan T."/>
            <person name="Jiang B."/>
            <person name="Yang W."/>
            <person name="Lam T.T.-Y."/>
            <person name="Chang Q."/>
            <person name="Ding S."/>
            <person name="Wang X."/>
            <person name="Zhu J."/>
            <person name="Ruan X."/>
            <person name="Zhao L."/>
            <person name="Wei J."/>
            <person name="Que T."/>
            <person name="Du C."/>
            <person name="Cheng J."/>
            <person name="Dai P."/>
            <person name="Han X."/>
            <person name="Huang E."/>
            <person name="Gao Y."/>
            <person name="Liu J."/>
            <person name="Shao H."/>
            <person name="Ye R."/>
            <person name="Li L."/>
            <person name="Wei W."/>
            <person name="Wang X."/>
            <person name="Wang C."/>
            <person name="Yang T."/>
            <person name="Huo Q."/>
            <person name="Li W."/>
            <person name="Guo W."/>
            <person name="Chen H."/>
            <person name="Zhou L."/>
            <person name="Ni X."/>
            <person name="Tian J."/>
            <person name="Zhou Y."/>
            <person name="Sheng Y."/>
            <person name="Liu T."/>
            <person name="Pan Y."/>
            <person name="Xia L."/>
            <person name="Li J."/>
            <person name="Zhao F."/>
            <person name="Cao W."/>
        </authorList>
    </citation>
    <scope>NUCLEOTIDE SEQUENCE</scope>
    <source>
        <strain evidence="1">Hyas-2018</strain>
    </source>
</reference>
<comment type="caution">
    <text evidence="1">The sequence shown here is derived from an EMBL/GenBank/DDBJ whole genome shotgun (WGS) entry which is preliminary data.</text>
</comment>
<name>A0ACB7RRA7_HYAAI</name>
<protein>
    <submittedName>
        <fullName evidence="1">Uncharacterized protein</fullName>
    </submittedName>
</protein>
<keyword evidence="2" id="KW-1185">Reference proteome</keyword>
<evidence type="ECO:0000313" key="1">
    <source>
        <dbReference type="EMBL" id="KAH6924389.1"/>
    </source>
</evidence>
<gene>
    <name evidence="1" type="ORF">HPB50_016619</name>
</gene>
<accession>A0ACB7RRA7</accession>
<evidence type="ECO:0000313" key="2">
    <source>
        <dbReference type="Proteomes" id="UP000821845"/>
    </source>
</evidence>
<organism evidence="1 2">
    <name type="scientific">Hyalomma asiaticum</name>
    <name type="common">Tick</name>
    <dbReference type="NCBI Taxonomy" id="266040"/>
    <lineage>
        <taxon>Eukaryota</taxon>
        <taxon>Metazoa</taxon>
        <taxon>Ecdysozoa</taxon>
        <taxon>Arthropoda</taxon>
        <taxon>Chelicerata</taxon>
        <taxon>Arachnida</taxon>
        <taxon>Acari</taxon>
        <taxon>Parasitiformes</taxon>
        <taxon>Ixodida</taxon>
        <taxon>Ixodoidea</taxon>
        <taxon>Ixodidae</taxon>
        <taxon>Hyalomminae</taxon>
        <taxon>Hyalomma</taxon>
    </lineage>
</organism>
<dbReference type="Proteomes" id="UP000821845">
    <property type="component" value="Chromosome 8"/>
</dbReference>
<proteinExistence type="predicted"/>
<dbReference type="EMBL" id="CM023488">
    <property type="protein sequence ID" value="KAH6924389.1"/>
    <property type="molecule type" value="Genomic_DNA"/>
</dbReference>
<sequence length="144" mass="15786">MACLQQTVTTAPAPAATAASAVDQGNATSTQLANASDSERDSMEYQDADARVQVRDPGTKTPMQERARNPVGDEDGWQMVLTLRQKALAQGKKLKNSVDDSEGKASQPQQTKPATNAGRKRMFHKLPPLPKDDFKKVKLFFYCF</sequence>